<proteinExistence type="inferred from homology"/>
<dbReference type="EMBL" id="JACIEK010000017">
    <property type="protein sequence ID" value="MBB4000249.1"/>
    <property type="molecule type" value="Genomic_DNA"/>
</dbReference>
<comment type="similarity">
    <text evidence="1">Belongs to the MobA/MobL family.</text>
</comment>
<dbReference type="InterPro" id="IPR014136">
    <property type="entry name" value="TraA_Ti"/>
</dbReference>
<dbReference type="Pfam" id="PF13604">
    <property type="entry name" value="AAA_30"/>
    <property type="match status" value="1"/>
</dbReference>
<dbReference type="PANTHER" id="PTHR47642:SF5">
    <property type="entry name" value="ATP-DEPENDENT DNA HELICASE"/>
    <property type="match status" value="1"/>
</dbReference>
<keyword evidence="6" id="KW-1185">Reference proteome</keyword>
<dbReference type="AlphaFoldDB" id="A0A7W6H7W3"/>
<evidence type="ECO:0000256" key="3">
    <source>
        <dbReference type="SAM" id="MobiDB-lite"/>
    </source>
</evidence>
<sequence length="901" mass="100851">MDARVAREFEVALPHELTPEQRIDLARSFSQDLADRYGAAVDFAIHSPSGETDIRNHHAHILMTTREVTSSGLGDKTQFEWRNARLLAEGLPTSHMQLRDLRQAWEHHANEHLARAGHHERIDHRSHEARGLEIAPTQHMGVHATEMQRRGMDVSRVRLEEDAARQNVQSIREKPEQVLDLVTGEKSVFDRHDVARALHRAIDDPQEFQNAFAQVMASGELVELRCEAQDRHGHATELARYSTREMIELEAGMVDRAVRMAESGGHGVEGRHVERSFAARTWLAEEQREAVRHVTGEERCAAVVGLAGAGKSTMLTSAREAWEAQGYRVHGAALAGKAAEGLEESSGIASRTLASWEYGWANGRGQLSKGDVFVIDEAGMVSSRQLARFIEETDRAGAKLVLVGDPQQLQPIQAGAAFRAVTEHIGFAELEEVRRQREGWQREASHDFARLRVSEGLSAYEGHGAIRFEETREAARGAIVAAVMRDHDAKPEASQLVLTHRRADVRELNETIRDERRERGELENERAYRTNDGERVFAIGDRFLFLENDRDLGVKNGMLGTVGAIRDGEIVVRLDGAQGPGQEAQDKGRVVTVPVAEYDKFDHGYATTIHKSQGATVDRSYVLASGGMDSHLAYVAMTRHRDGVQLHVGRDDFADMKALVTGLSHANTKETTLDYATRRGIEVEGRRMESAERLFGGEGQAIRVPDAAEREGPKESHTARLVREMREDREAAREPPLPVPTSERVSVADRIAALEARAQERVAAERTAGERAMPAPERAEVTGRDQAMGRAQESEGERPTLAQRLDALRTRDVGPTEGRNDDRPKLSVTERIEALSERVEGPREREPSQERETGAEPVRKRSIEERLAELQARQITPEERERSREQERERDRDRDRGGYER</sequence>
<gene>
    <name evidence="5" type="ORF">GGR04_004125</name>
</gene>
<name>A0A7W6H7W3_9HYPH</name>
<dbReference type="InterPro" id="IPR027417">
    <property type="entry name" value="P-loop_NTPase"/>
</dbReference>
<feature type="compositionally biased region" description="Basic and acidic residues" evidence="3">
    <location>
        <begin position="876"/>
        <end position="901"/>
    </location>
</feature>
<dbReference type="SUPFAM" id="SSF52540">
    <property type="entry name" value="P-loop containing nucleoside triphosphate hydrolases"/>
    <property type="match status" value="2"/>
</dbReference>
<evidence type="ECO:0000259" key="4">
    <source>
        <dbReference type="Pfam" id="PF03389"/>
    </source>
</evidence>
<dbReference type="Proteomes" id="UP000542776">
    <property type="component" value="Unassembled WGS sequence"/>
</dbReference>
<dbReference type="InterPro" id="IPR051055">
    <property type="entry name" value="PIF1_helicase"/>
</dbReference>
<reference evidence="5 6" key="1">
    <citation type="submission" date="2020-08" db="EMBL/GenBank/DDBJ databases">
        <title>Genomic Encyclopedia of Type Strains, Phase IV (KMG-IV): sequencing the most valuable type-strain genomes for metagenomic binning, comparative biology and taxonomic classification.</title>
        <authorList>
            <person name="Goeker M."/>
        </authorList>
    </citation>
    <scope>NUCLEOTIDE SEQUENCE [LARGE SCALE GENOMIC DNA]</scope>
    <source>
        <strain evidence="5 6">DSM 102238</strain>
    </source>
</reference>
<feature type="compositionally biased region" description="Basic and acidic residues" evidence="3">
    <location>
        <begin position="806"/>
        <end position="868"/>
    </location>
</feature>
<comment type="caution">
    <text evidence="5">The sequence shown here is derived from an EMBL/GenBank/DDBJ whole genome shotgun (WGS) entry which is preliminary data.</text>
</comment>
<accession>A0A7W6H7W3</accession>
<keyword evidence="2" id="KW-0184">Conjugation</keyword>
<evidence type="ECO:0000256" key="1">
    <source>
        <dbReference type="ARBA" id="ARBA00010873"/>
    </source>
</evidence>
<dbReference type="CDD" id="cd17933">
    <property type="entry name" value="DEXSc_RecD-like"/>
    <property type="match status" value="1"/>
</dbReference>
<dbReference type="NCBIfam" id="TIGR02768">
    <property type="entry name" value="TraA_Ti"/>
    <property type="match status" value="1"/>
</dbReference>
<organism evidence="5 6">
    <name type="scientific">Aureimonas pseudogalii</name>
    <dbReference type="NCBI Taxonomy" id="1744844"/>
    <lineage>
        <taxon>Bacteria</taxon>
        <taxon>Pseudomonadati</taxon>
        <taxon>Pseudomonadota</taxon>
        <taxon>Alphaproteobacteria</taxon>
        <taxon>Hyphomicrobiales</taxon>
        <taxon>Aurantimonadaceae</taxon>
        <taxon>Aureimonas</taxon>
    </lineage>
</organism>
<protein>
    <submittedName>
        <fullName evidence="5">Ti-type conjugative transfer relaxase TraA</fullName>
    </submittedName>
</protein>
<feature type="region of interest" description="Disordered" evidence="3">
    <location>
        <begin position="762"/>
        <end position="901"/>
    </location>
</feature>
<dbReference type="Gene3D" id="3.40.50.300">
    <property type="entry name" value="P-loop containing nucleotide triphosphate hydrolases"/>
    <property type="match status" value="2"/>
</dbReference>
<dbReference type="Gene3D" id="3.30.930.30">
    <property type="match status" value="1"/>
</dbReference>
<dbReference type="InterPro" id="IPR005053">
    <property type="entry name" value="MobA_MobL"/>
</dbReference>
<dbReference type="Pfam" id="PF03389">
    <property type="entry name" value="MobA_MobL"/>
    <property type="match status" value="1"/>
</dbReference>
<dbReference type="Gene3D" id="2.30.30.940">
    <property type="match status" value="1"/>
</dbReference>
<evidence type="ECO:0000313" key="5">
    <source>
        <dbReference type="EMBL" id="MBB4000249.1"/>
    </source>
</evidence>
<evidence type="ECO:0000256" key="2">
    <source>
        <dbReference type="ARBA" id="ARBA00022971"/>
    </source>
</evidence>
<dbReference type="PANTHER" id="PTHR47642">
    <property type="entry name" value="ATP-DEPENDENT DNA HELICASE"/>
    <property type="match status" value="1"/>
</dbReference>
<dbReference type="CDD" id="cd18809">
    <property type="entry name" value="SF1_C_RecD"/>
    <property type="match status" value="1"/>
</dbReference>
<evidence type="ECO:0000313" key="6">
    <source>
        <dbReference type="Proteomes" id="UP000542776"/>
    </source>
</evidence>
<feature type="domain" description="MobA/MobL protein" evidence="4">
    <location>
        <begin position="2"/>
        <end position="150"/>
    </location>
</feature>